<dbReference type="Proteomes" id="UP000050417">
    <property type="component" value="Unassembled WGS sequence"/>
</dbReference>
<name>A0A0P6X9I3_9CHLR</name>
<evidence type="ECO:0000313" key="2">
    <source>
        <dbReference type="Proteomes" id="UP000050417"/>
    </source>
</evidence>
<reference evidence="1 2" key="1">
    <citation type="submission" date="2015-07" db="EMBL/GenBank/DDBJ databases">
        <title>Genome sequence of Ornatilinea apprima DSM 23815.</title>
        <authorList>
            <person name="Hemp J."/>
            <person name="Ward L.M."/>
            <person name="Pace L.A."/>
            <person name="Fischer W.W."/>
        </authorList>
    </citation>
    <scope>NUCLEOTIDE SEQUENCE [LARGE SCALE GENOMIC DNA]</scope>
    <source>
        <strain evidence="1 2">P3M-1</strain>
    </source>
</reference>
<dbReference type="Gene3D" id="3.90.1150.10">
    <property type="entry name" value="Aspartate Aminotransferase, domain 1"/>
    <property type="match status" value="1"/>
</dbReference>
<dbReference type="STRING" id="1134406.ADN00_09850"/>
<dbReference type="InterPro" id="IPR015422">
    <property type="entry name" value="PyrdxlP-dep_Trfase_small"/>
</dbReference>
<comment type="caution">
    <text evidence="1">The sequence shown here is derived from an EMBL/GenBank/DDBJ whole genome shotgun (WGS) entry which is preliminary data.</text>
</comment>
<protein>
    <recommendedName>
        <fullName evidence="3">DegT/DnrJ/EryC1/StrS aminotransferase</fullName>
    </recommendedName>
</protein>
<dbReference type="AlphaFoldDB" id="A0A0P6X9I3"/>
<keyword evidence="2" id="KW-1185">Reference proteome</keyword>
<dbReference type="OrthoDB" id="8955051at2"/>
<dbReference type="Gene3D" id="3.40.640.10">
    <property type="entry name" value="Type I PLP-dependent aspartate aminotransferase-like (Major domain)"/>
    <property type="match status" value="1"/>
</dbReference>
<dbReference type="InterPro" id="IPR015421">
    <property type="entry name" value="PyrdxlP-dep_Trfase_major"/>
</dbReference>
<proteinExistence type="predicted"/>
<evidence type="ECO:0008006" key="3">
    <source>
        <dbReference type="Google" id="ProtNLM"/>
    </source>
</evidence>
<organism evidence="1 2">
    <name type="scientific">Ornatilinea apprima</name>
    <dbReference type="NCBI Taxonomy" id="1134406"/>
    <lineage>
        <taxon>Bacteria</taxon>
        <taxon>Bacillati</taxon>
        <taxon>Chloroflexota</taxon>
        <taxon>Anaerolineae</taxon>
        <taxon>Anaerolineales</taxon>
        <taxon>Anaerolineaceae</taxon>
        <taxon>Ornatilinea</taxon>
    </lineage>
</organism>
<accession>A0A0P6X9I3</accession>
<dbReference type="RefSeq" id="WP_075062830.1">
    <property type="nucleotide sequence ID" value="NZ_LGCL01000024.1"/>
</dbReference>
<dbReference type="EMBL" id="LGCL01000024">
    <property type="protein sequence ID" value="KPL76895.1"/>
    <property type="molecule type" value="Genomic_DNA"/>
</dbReference>
<sequence length="358" mass="40087">MFVGGEFYADARWLLDEASISTGKMIFLNGGKACLIVIADYLRAHGVEKILLPAYLCPTIVNTLEGRGLACAYYPIRPDFSIDLDALAHKSAGYQAVYFINYFGFSQPAPARGFLADLRQKGVLVIEDNAQAGFVEQSTGDFIFNSVRKLAAFNGGYLSTALDVTASIEKYRGLPNRHLPLIREYRERLADYLYRGAGSHTELEQMLRLAETYYESDLVVEGDPQERRQIERLDWKGIKQARRQNYAYLLSLIAGVEELAPVFPALQEDNMPLGLPVYVRGISRDWLLDELGNAGIGLTIHWDELLRDPRLNGDPAAVGMASQILTLVIDQRTSHKQMDYLVQTCLDCIRKAKGKPAR</sequence>
<dbReference type="SUPFAM" id="SSF53383">
    <property type="entry name" value="PLP-dependent transferases"/>
    <property type="match status" value="1"/>
</dbReference>
<evidence type="ECO:0000313" key="1">
    <source>
        <dbReference type="EMBL" id="KPL76895.1"/>
    </source>
</evidence>
<dbReference type="InterPro" id="IPR015424">
    <property type="entry name" value="PyrdxlP-dep_Trfase"/>
</dbReference>
<gene>
    <name evidence="1" type="ORF">ADN00_09850</name>
</gene>